<dbReference type="GO" id="GO:0005886">
    <property type="term" value="C:plasma membrane"/>
    <property type="evidence" value="ECO:0007669"/>
    <property type="project" value="UniProtKB-SubCell"/>
</dbReference>
<dbReference type="CDD" id="cd11916">
    <property type="entry name" value="SH3_Sorbs1_3"/>
    <property type="match status" value="1"/>
</dbReference>
<dbReference type="Proteomes" id="UP000694429">
    <property type="component" value="Chromosome 28"/>
</dbReference>
<feature type="region of interest" description="Disordered" evidence="13">
    <location>
        <begin position="923"/>
        <end position="1032"/>
    </location>
</feature>
<feature type="region of interest" description="Disordered" evidence="13">
    <location>
        <begin position="837"/>
        <end position="863"/>
    </location>
</feature>
<dbReference type="InterPro" id="IPR035610">
    <property type="entry name" value="SORBS1_SH3_1"/>
</dbReference>
<feature type="domain" description="SH3" evidence="14">
    <location>
        <begin position="1184"/>
        <end position="1245"/>
    </location>
</feature>
<feature type="region of interest" description="Disordered" evidence="13">
    <location>
        <begin position="881"/>
        <end position="903"/>
    </location>
</feature>
<keyword evidence="4 12" id="KW-0728">SH3 domain</keyword>
<dbReference type="InterPro" id="IPR013087">
    <property type="entry name" value="Znf_C2H2_type"/>
</dbReference>
<feature type="domain" description="SoHo" evidence="16">
    <location>
        <begin position="212"/>
        <end position="294"/>
    </location>
</feature>
<feature type="compositionally biased region" description="Basic and acidic residues" evidence="13">
    <location>
        <begin position="893"/>
        <end position="903"/>
    </location>
</feature>
<feature type="region of interest" description="Disordered" evidence="13">
    <location>
        <begin position="1367"/>
        <end position="1411"/>
    </location>
</feature>
<feature type="compositionally biased region" description="Basic and acidic residues" evidence="13">
    <location>
        <begin position="1481"/>
        <end position="1493"/>
    </location>
</feature>
<dbReference type="GO" id="GO:0005737">
    <property type="term" value="C:cytoplasm"/>
    <property type="evidence" value="ECO:0007669"/>
    <property type="project" value="UniProtKB-SubCell"/>
</dbReference>
<evidence type="ECO:0000313" key="17">
    <source>
        <dbReference type="Ensembl" id="ENSCAFP00030013046.1"/>
    </source>
</evidence>
<dbReference type="InterPro" id="IPR003127">
    <property type="entry name" value="SoHo_dom"/>
</dbReference>
<evidence type="ECO:0000256" key="1">
    <source>
        <dbReference type="ARBA" id="ARBA00004236"/>
    </source>
</evidence>
<keyword evidence="11" id="KW-0863">Zinc-finger</keyword>
<dbReference type="InterPro" id="IPR035606">
    <property type="entry name" value="SORBS1_SH3"/>
</dbReference>
<dbReference type="GO" id="GO:0005925">
    <property type="term" value="C:focal adhesion"/>
    <property type="evidence" value="ECO:0007669"/>
    <property type="project" value="UniProtKB-SubCell"/>
</dbReference>
<dbReference type="PRINTS" id="PR00499">
    <property type="entry name" value="P67PHOX"/>
</dbReference>
<dbReference type="Ensembl" id="ENSCAFT00030014953.1">
    <property type="protein sequence ID" value="ENSCAFP00030013046.1"/>
    <property type="gene ID" value="ENSCAFG00030007456.1"/>
</dbReference>
<evidence type="ECO:0000256" key="10">
    <source>
        <dbReference type="ARBA" id="ARBA00023136"/>
    </source>
</evidence>
<dbReference type="InterPro" id="IPR001452">
    <property type="entry name" value="SH3_domain"/>
</dbReference>
<dbReference type="CDD" id="cd11919">
    <property type="entry name" value="SH3_Sorbs1_1"/>
    <property type="match status" value="1"/>
</dbReference>
<dbReference type="InterPro" id="IPR050384">
    <property type="entry name" value="Endophilin_SH3RF"/>
</dbReference>
<dbReference type="Pfam" id="PF07653">
    <property type="entry name" value="SH3_2"/>
    <property type="match status" value="1"/>
</dbReference>
<feature type="compositionally biased region" description="Low complexity" evidence="13">
    <location>
        <begin position="1377"/>
        <end position="1388"/>
    </location>
</feature>
<evidence type="ECO:0000256" key="9">
    <source>
        <dbReference type="ARBA" id="ARBA00022949"/>
    </source>
</evidence>
<evidence type="ECO:0000256" key="5">
    <source>
        <dbReference type="ARBA" id="ARBA00022475"/>
    </source>
</evidence>
<dbReference type="FunFam" id="2.30.30.40:FF:000004">
    <property type="entry name" value="Sorbin and SH3 domain-containing protein 1 isoform 2"/>
    <property type="match status" value="1"/>
</dbReference>
<keyword evidence="11" id="KW-0862">Zinc</keyword>
<feature type="domain" description="C2H2-type" evidence="15">
    <location>
        <begin position="865"/>
        <end position="893"/>
    </location>
</feature>
<feature type="compositionally biased region" description="Polar residues" evidence="13">
    <location>
        <begin position="43"/>
        <end position="62"/>
    </location>
</feature>
<evidence type="ECO:0000256" key="3">
    <source>
        <dbReference type="ARBA" id="ARBA00004496"/>
    </source>
</evidence>
<feature type="compositionally biased region" description="Basic and acidic residues" evidence="13">
    <location>
        <begin position="200"/>
        <end position="211"/>
    </location>
</feature>
<feature type="region of interest" description="Disordered" evidence="13">
    <location>
        <begin position="251"/>
        <end position="375"/>
    </location>
</feature>
<feature type="compositionally biased region" description="Polar residues" evidence="13">
    <location>
        <begin position="74"/>
        <end position="97"/>
    </location>
</feature>
<feature type="region of interest" description="Disordered" evidence="13">
    <location>
        <begin position="1"/>
        <end position="149"/>
    </location>
</feature>
<dbReference type="PANTHER" id="PTHR14167:SF64">
    <property type="entry name" value="SORBIN AND SH3 DOMAIN-CONTAINING PROTEIN 1"/>
    <property type="match status" value="1"/>
</dbReference>
<feature type="compositionally biased region" description="Basic and acidic residues" evidence="13">
    <location>
        <begin position="335"/>
        <end position="359"/>
    </location>
</feature>
<dbReference type="InterPro" id="IPR036028">
    <property type="entry name" value="SH3-like_dom_sf"/>
</dbReference>
<keyword evidence="8" id="KW-0677">Repeat</keyword>
<comment type="subcellular location">
    <subcellularLocation>
        <location evidence="2">Cell junction</location>
        <location evidence="2">Focal adhesion</location>
    </subcellularLocation>
    <subcellularLocation>
        <location evidence="1">Cell membrane</location>
    </subcellularLocation>
    <subcellularLocation>
        <location evidence="3">Cytoplasm</location>
    </subcellularLocation>
</comment>
<feature type="region of interest" description="Disordered" evidence="13">
    <location>
        <begin position="1425"/>
        <end position="1466"/>
    </location>
</feature>
<dbReference type="OrthoDB" id="73680at2759"/>
<proteinExistence type="predicted"/>
<keyword evidence="9" id="KW-0965">Cell junction</keyword>
<dbReference type="PROSITE" id="PS50157">
    <property type="entry name" value="ZINC_FINGER_C2H2_2"/>
    <property type="match status" value="1"/>
</dbReference>
<evidence type="ECO:0000259" key="16">
    <source>
        <dbReference type="PROSITE" id="PS50831"/>
    </source>
</evidence>
<gene>
    <name evidence="17" type="primary">SORBS1</name>
</gene>
<evidence type="ECO:0000256" key="12">
    <source>
        <dbReference type="PROSITE-ProRule" id="PRU00192"/>
    </source>
</evidence>
<dbReference type="SMART" id="SM00326">
    <property type="entry name" value="SH3"/>
    <property type="match status" value="3"/>
</dbReference>
<reference evidence="17" key="2">
    <citation type="submission" date="2025-08" db="UniProtKB">
        <authorList>
            <consortium name="Ensembl"/>
        </authorList>
    </citation>
    <scope>IDENTIFICATION</scope>
</reference>
<keyword evidence="11" id="KW-0479">Metal-binding</keyword>
<dbReference type="SUPFAM" id="SSF50044">
    <property type="entry name" value="SH3-domain"/>
    <property type="match status" value="3"/>
</dbReference>
<reference evidence="17" key="1">
    <citation type="submission" date="2019-03" db="EMBL/GenBank/DDBJ databases">
        <authorList>
            <person name="Warren W.C."/>
            <person name="Johnson G.S."/>
        </authorList>
    </citation>
    <scope>NUCLEOTIDE SEQUENCE [LARGE SCALE GENOMIC DNA]</scope>
    <source>
        <strain evidence="17">Basenji</strain>
    </source>
</reference>
<dbReference type="FunFam" id="2.30.30.40:FF:000001">
    <property type="entry name" value="Sorbin and SH3 domain-containing protein 1 isoform 2"/>
    <property type="match status" value="1"/>
</dbReference>
<dbReference type="Pfam" id="PF02208">
    <property type="entry name" value="Sorb"/>
    <property type="match status" value="1"/>
</dbReference>
<evidence type="ECO:0000256" key="7">
    <source>
        <dbReference type="ARBA" id="ARBA00022553"/>
    </source>
</evidence>
<evidence type="ECO:0000256" key="13">
    <source>
        <dbReference type="SAM" id="MobiDB-lite"/>
    </source>
</evidence>
<keyword evidence="6" id="KW-0963">Cytoplasm</keyword>
<feature type="compositionally biased region" description="Polar residues" evidence="13">
    <location>
        <begin position="1013"/>
        <end position="1027"/>
    </location>
</feature>
<feature type="region of interest" description="Disordered" evidence="13">
    <location>
        <begin position="1479"/>
        <end position="1546"/>
    </location>
</feature>
<evidence type="ECO:0000259" key="15">
    <source>
        <dbReference type="PROSITE" id="PS50157"/>
    </source>
</evidence>
<evidence type="ECO:0000256" key="8">
    <source>
        <dbReference type="ARBA" id="ARBA00022737"/>
    </source>
</evidence>
<dbReference type="FunFam" id="2.30.30.40:FF:000003">
    <property type="entry name" value="Sorbin and SH3 domain-containing protein 1 isoform 2"/>
    <property type="match status" value="1"/>
</dbReference>
<evidence type="ECO:0000259" key="14">
    <source>
        <dbReference type="PROSITE" id="PS50002"/>
    </source>
</evidence>
<protein>
    <submittedName>
        <fullName evidence="17">Sorbin and SH3 domain containing 1</fullName>
    </submittedName>
</protein>
<name>A0A8C0MKA4_CANLF</name>
<dbReference type="PROSITE" id="PS50831">
    <property type="entry name" value="SOHO"/>
    <property type="match status" value="1"/>
</dbReference>
<feature type="compositionally biased region" description="Basic and acidic residues" evidence="13">
    <location>
        <begin position="1504"/>
        <end position="1522"/>
    </location>
</feature>
<dbReference type="GO" id="GO:0008270">
    <property type="term" value="F:zinc ion binding"/>
    <property type="evidence" value="ECO:0007669"/>
    <property type="project" value="UniProtKB-KW"/>
</dbReference>
<feature type="domain" description="SH3" evidence="14">
    <location>
        <begin position="1547"/>
        <end position="1608"/>
    </location>
</feature>
<feature type="compositionally biased region" description="Low complexity" evidence="13">
    <location>
        <begin position="841"/>
        <end position="854"/>
    </location>
</feature>
<dbReference type="PANTHER" id="PTHR14167">
    <property type="entry name" value="SH3 DOMAIN-CONTAINING"/>
    <property type="match status" value="1"/>
</dbReference>
<dbReference type="Pfam" id="PF00018">
    <property type="entry name" value="SH3_1"/>
    <property type="match status" value="1"/>
</dbReference>
<evidence type="ECO:0000313" key="18">
    <source>
        <dbReference type="Proteomes" id="UP000694429"/>
    </source>
</evidence>
<feature type="domain" description="SH3" evidence="14">
    <location>
        <begin position="1110"/>
        <end position="1169"/>
    </location>
</feature>
<feature type="compositionally biased region" description="Polar residues" evidence="13">
    <location>
        <begin position="117"/>
        <end position="149"/>
    </location>
</feature>
<keyword evidence="5" id="KW-1003">Cell membrane</keyword>
<organism evidence="17 18">
    <name type="scientific">Canis lupus familiaris</name>
    <name type="common">Dog</name>
    <name type="synonym">Canis familiaris</name>
    <dbReference type="NCBI Taxonomy" id="9615"/>
    <lineage>
        <taxon>Eukaryota</taxon>
        <taxon>Metazoa</taxon>
        <taxon>Chordata</taxon>
        <taxon>Craniata</taxon>
        <taxon>Vertebrata</taxon>
        <taxon>Euteleostomi</taxon>
        <taxon>Mammalia</taxon>
        <taxon>Eutheria</taxon>
        <taxon>Laurasiatheria</taxon>
        <taxon>Carnivora</taxon>
        <taxon>Caniformia</taxon>
        <taxon>Canidae</taxon>
        <taxon>Canis</taxon>
    </lineage>
</organism>
<evidence type="ECO:0000256" key="2">
    <source>
        <dbReference type="ARBA" id="ARBA00004246"/>
    </source>
</evidence>
<sequence length="1608" mass="177944">MSSECDVGASKAVVNGLAPGSNGQDKDMDPTKICTGKGAVTLRASSSYREIPSSGPTSPQETPQHESKPVLDSETPSTDEWRLSSNADANGNAQPSSLAAKGYRSVHPNLPSDKSQDSSPLLNEVSSSHVGTDSQIAAPVSKSSSAYPSTTIVNPTIVLLQHNREQQKRLSSLSDPVSERRVGEQDLAPTQEKPTSPGRATEKKAKDDSRRVVKSAQDLSDVSMDEVGIPLRNTERSKDWYKTMFKQIHKLNRDTPEENPYFPTYQFPELPEIQQNSEDDDSDLYSPRYSFSEDTKSPLSVPRSKSEMSYIDSEKVVKRSATLPLPARSSSLKSSPERNDWEPPDKKVDTRKYRAEPKSIYDYQPGKSSVLTNEKMSRDISPEEIDLKNEPWYKFFSELEFGKPPPKKIWDYTPGDCSILPREDRKTNLKKDLDLCPAELEAHLENTETLNKAPSANLSQSSAISPSPEISSELPGYLYSSNFHAVKRESDGAPGDLASLENERQIYKSVLEGGDIPLQGLSGLKRPSSSASMKVDRKGGNAHMISSSSVPSRTVSASSALGPMCKHKKPLSAAKACISEILPSKFKPRLSAPSALLQEQKSILLPAEKAQSCENLCVSLSLNDSKRGLPLRVGGSIENLLTRSRRDWDSKSSSTVSLQECGTSARRPCPLSRKAGMQFTMFYRDMHQINRAGLFLGSISSSSVRDLASHFERSSLALARGELGPSQEGSEHIPKHTVSSRITAFEQLIQRSRSMPSLDLSGRLSKSPTPVLSRSGLTAARSAESLLESTKLRPREMDGMNPGGLYASRTCSNVAEPTLGFRGLMPSEPLSACSDDLDHCSNVSSDSREGSSSSVHGDFPRHRLTKCKGTCPASYTRFTTIRKHEQQQTARQPDWRPDPRGDRSTLLRNIYLMSPLPFRLKKPLQYHPRQPPPGDFSAPPAGQKPDLPSQPRQDETPSGGKPSVPKRLSSRHTMARLSRISEPPQGRPAVPEDCLRASHNGNSVPYSDPGLDRNNNPHSELGTSLGDSESPRHFIPADYLESTEEFIRRRHDDKEKLLADQRRLKREQEEADIAARRHTGVIPTHHQFITNERFGDLLNIDDTAKRKSGSEMRPARAKFDFKAQTLKELPLQKGDIVYIYKQIDQNWYEGEHHGRVGIFPRTYIELLPPAEKAQPKKLAPVQVLDYGEAVAKFNFNGDTQVEMSFRKGERITLLRQVDENWYEGRIPGTSRQGIFPITYVDVIKRPLVKNPVDYIDLPLSSPSRSATASPQFASHSKLFMPAPSSLPHPHRALSPEMHAVTSEWISLTVGVPGRRPLALTPPLPPLPETSVYDTDHLASWARPGSSLSLSLPHSSWPDRSIPRSMASPLALPPPHKASSLAPGAPASLHVNGDSGVHVPPPGVRQDSFSQLLPGSSDRVISELSNAFSSQGKRQPRREERGQCDRRAEREAGERWPGAPKISKKSCLRPSDVVRCLSAEQRLPDLHTPEESRPSKPLGSPFPGREAEQTELHRGGEQAERRATRSAVSQQPQAQQRRVTPDRSQTSQDLFSYQALYSYIPQNDDELELRDGDIVDVMEKCDDGWFVGTSRRTRQFGTFPGNYVKPLYL</sequence>
<dbReference type="CDD" id="cd11922">
    <property type="entry name" value="SH3_Sorbs1_2"/>
    <property type="match status" value="1"/>
</dbReference>
<feature type="region of interest" description="Disordered" evidence="13">
    <location>
        <begin position="521"/>
        <end position="549"/>
    </location>
</feature>
<dbReference type="InterPro" id="IPR035611">
    <property type="entry name" value="SORBS1_SH3_2"/>
</dbReference>
<dbReference type="SMART" id="SM00459">
    <property type="entry name" value="Sorb"/>
    <property type="match status" value="1"/>
</dbReference>
<keyword evidence="10" id="KW-0472">Membrane</keyword>
<dbReference type="Pfam" id="PF14604">
    <property type="entry name" value="SH3_9"/>
    <property type="match status" value="1"/>
</dbReference>
<keyword evidence="7" id="KW-0597">Phosphoprotein</keyword>
<dbReference type="PROSITE" id="PS50002">
    <property type="entry name" value="SH3"/>
    <property type="match status" value="3"/>
</dbReference>
<feature type="region of interest" description="Disordered" evidence="13">
    <location>
        <begin position="164"/>
        <end position="225"/>
    </location>
</feature>
<accession>A0A8C0MKA4</accession>
<evidence type="ECO:0000256" key="6">
    <source>
        <dbReference type="ARBA" id="ARBA00022490"/>
    </source>
</evidence>
<evidence type="ECO:0000256" key="4">
    <source>
        <dbReference type="ARBA" id="ARBA00022443"/>
    </source>
</evidence>
<dbReference type="Gene3D" id="2.30.30.40">
    <property type="entry name" value="SH3 Domains"/>
    <property type="match status" value="3"/>
</dbReference>
<feature type="compositionally biased region" description="Basic and acidic residues" evidence="13">
    <location>
        <begin position="1436"/>
        <end position="1453"/>
    </location>
</feature>
<evidence type="ECO:0000256" key="11">
    <source>
        <dbReference type="PROSITE-ProRule" id="PRU00042"/>
    </source>
</evidence>
<feature type="compositionally biased region" description="Polar residues" evidence="13">
    <location>
        <begin position="1525"/>
        <end position="1546"/>
    </location>
</feature>